<dbReference type="InterPro" id="IPR006206">
    <property type="entry name" value="Mevalonate/galactokinase"/>
</dbReference>
<evidence type="ECO:0000259" key="9">
    <source>
        <dbReference type="Pfam" id="PF08544"/>
    </source>
</evidence>
<dbReference type="PANTHER" id="PTHR10457">
    <property type="entry name" value="MEVALONATE KINASE/GALACTOKINASE"/>
    <property type="match status" value="1"/>
</dbReference>
<dbReference type="InterPro" id="IPR036554">
    <property type="entry name" value="GHMP_kinase_C_sf"/>
</dbReference>
<protein>
    <recommendedName>
        <fullName evidence="7">Galactokinase</fullName>
        <ecNumber evidence="7">2.7.1.6</ecNumber>
    </recommendedName>
</protein>
<keyword evidence="6" id="KW-0299">Galactose metabolism</keyword>
<gene>
    <name evidence="11" type="primary">galK</name>
    <name evidence="11" type="ORF">SH580_04655</name>
</gene>
<dbReference type="Pfam" id="PF10509">
    <property type="entry name" value="GalKase_gal_bdg"/>
    <property type="match status" value="1"/>
</dbReference>
<keyword evidence="12" id="KW-1185">Reference proteome</keyword>
<dbReference type="PRINTS" id="PR00473">
    <property type="entry name" value="GALCTOKINASE"/>
</dbReference>
<organism evidence="11 12">
    <name type="scientific">Coraliomargarita algicola</name>
    <dbReference type="NCBI Taxonomy" id="3092156"/>
    <lineage>
        <taxon>Bacteria</taxon>
        <taxon>Pseudomonadati</taxon>
        <taxon>Verrucomicrobiota</taxon>
        <taxon>Opitutia</taxon>
        <taxon>Puniceicoccales</taxon>
        <taxon>Coraliomargaritaceae</taxon>
        <taxon>Coraliomargarita</taxon>
    </lineage>
</organism>
<dbReference type="InterPro" id="IPR020568">
    <property type="entry name" value="Ribosomal_Su5_D2-typ_SF"/>
</dbReference>
<evidence type="ECO:0000256" key="7">
    <source>
        <dbReference type="NCBIfam" id="TIGR00131"/>
    </source>
</evidence>
<feature type="domain" description="GHMP kinase N-terminal" evidence="8">
    <location>
        <begin position="93"/>
        <end position="181"/>
    </location>
</feature>
<dbReference type="EC" id="2.7.1.6" evidence="7"/>
<evidence type="ECO:0000259" key="8">
    <source>
        <dbReference type="Pfam" id="PF00288"/>
    </source>
</evidence>
<dbReference type="RefSeq" id="WP_319833848.1">
    <property type="nucleotide sequence ID" value="NZ_CP138858.1"/>
</dbReference>
<reference evidence="11 12" key="1">
    <citation type="submission" date="2023-11" db="EMBL/GenBank/DDBJ databases">
        <title>Coraliomargarita sp. nov., isolated from marine algae.</title>
        <authorList>
            <person name="Lee J.K."/>
            <person name="Baek J.H."/>
            <person name="Kim J.M."/>
            <person name="Choi D.G."/>
            <person name="Jeon C.O."/>
        </authorList>
    </citation>
    <scope>NUCLEOTIDE SEQUENCE [LARGE SCALE GENOMIC DNA]</scope>
    <source>
        <strain evidence="11 12">J2-16</strain>
    </source>
</reference>
<dbReference type="GO" id="GO:0004335">
    <property type="term" value="F:galactokinase activity"/>
    <property type="evidence" value="ECO:0007669"/>
    <property type="project" value="UniProtKB-EC"/>
</dbReference>
<dbReference type="InterPro" id="IPR000705">
    <property type="entry name" value="Galactokinase"/>
</dbReference>
<name>A0ABZ0RPE2_9BACT</name>
<dbReference type="Gene3D" id="3.30.70.890">
    <property type="entry name" value="GHMP kinase, C-terminal domain"/>
    <property type="match status" value="1"/>
</dbReference>
<dbReference type="SUPFAM" id="SSF55060">
    <property type="entry name" value="GHMP Kinase, C-terminal domain"/>
    <property type="match status" value="1"/>
</dbReference>
<evidence type="ECO:0000259" key="10">
    <source>
        <dbReference type="Pfam" id="PF10509"/>
    </source>
</evidence>
<dbReference type="InterPro" id="IPR006203">
    <property type="entry name" value="GHMP_knse_ATP-bd_CS"/>
</dbReference>
<dbReference type="InterPro" id="IPR006204">
    <property type="entry name" value="GHMP_kinase_N_dom"/>
</dbReference>
<dbReference type="PIRSF" id="PIRSF000530">
    <property type="entry name" value="Galactokinase"/>
    <property type="match status" value="1"/>
</dbReference>
<dbReference type="PRINTS" id="PR00959">
    <property type="entry name" value="MEVGALKINASE"/>
</dbReference>
<evidence type="ECO:0000256" key="5">
    <source>
        <dbReference type="ARBA" id="ARBA00022840"/>
    </source>
</evidence>
<sequence length="387" mass="41379">MKLIDNLSTQLFQRHFSGQPSHSAFAPGRIEFIGNHTDYNGGLVMGAAVTEGITIAVSLREDAQIHIVSDAGDLVELPLGNYQPLTGVDSWTNYPIGVTKVMTELGMRTPTGYNMAVTSTLPAGAGMSSSAAFELATAKALAALYGFETDTAGFARIGRKAENEFVGMPCGILDQGVSAFGQADHLVKIDCATESFATEPMPQGAHFWIFNSNKKHALVDSAYADRHRECHEALAQLQADYPEAQNLSQITEAQLESSKDKLDELLYRRAAHIVGENARVQAVEAALSQNDLAAVGAALNASHESSRVNFENSIEELDTLVELLKQQPTVFGARLTGGGFGGAVMALTNADFGQTHADQIATAFEAKHQLEPSIFHTRAGDGAKLLD</sequence>
<evidence type="ECO:0000256" key="2">
    <source>
        <dbReference type="ARBA" id="ARBA00022679"/>
    </source>
</evidence>
<dbReference type="Pfam" id="PF08544">
    <property type="entry name" value="GHMP_kinases_C"/>
    <property type="match status" value="1"/>
</dbReference>
<dbReference type="Gene3D" id="3.30.230.10">
    <property type="match status" value="1"/>
</dbReference>
<dbReference type="NCBIfam" id="TIGR00131">
    <property type="entry name" value="gal_kin"/>
    <property type="match status" value="1"/>
</dbReference>
<dbReference type="PANTHER" id="PTHR10457:SF7">
    <property type="entry name" value="GALACTOKINASE-RELATED"/>
    <property type="match status" value="1"/>
</dbReference>
<accession>A0ABZ0RPE2</accession>
<evidence type="ECO:0000256" key="6">
    <source>
        <dbReference type="ARBA" id="ARBA00023144"/>
    </source>
</evidence>
<keyword evidence="2 11" id="KW-0808">Transferase</keyword>
<dbReference type="Proteomes" id="UP001324993">
    <property type="component" value="Chromosome"/>
</dbReference>
<keyword evidence="6" id="KW-0119">Carbohydrate metabolism</keyword>
<dbReference type="Pfam" id="PF00288">
    <property type="entry name" value="GHMP_kinases_N"/>
    <property type="match status" value="1"/>
</dbReference>
<feature type="domain" description="GHMP kinase C-terminal" evidence="9">
    <location>
        <begin position="285"/>
        <end position="365"/>
    </location>
</feature>
<keyword evidence="3" id="KW-0547">Nucleotide-binding</keyword>
<evidence type="ECO:0000313" key="12">
    <source>
        <dbReference type="Proteomes" id="UP001324993"/>
    </source>
</evidence>
<keyword evidence="5" id="KW-0067">ATP-binding</keyword>
<evidence type="ECO:0000256" key="3">
    <source>
        <dbReference type="ARBA" id="ARBA00022741"/>
    </source>
</evidence>
<keyword evidence="4" id="KW-0418">Kinase</keyword>
<dbReference type="PROSITE" id="PS00627">
    <property type="entry name" value="GHMP_KINASES_ATP"/>
    <property type="match status" value="1"/>
</dbReference>
<dbReference type="SUPFAM" id="SSF54211">
    <property type="entry name" value="Ribosomal protein S5 domain 2-like"/>
    <property type="match status" value="1"/>
</dbReference>
<dbReference type="InterPro" id="IPR014721">
    <property type="entry name" value="Ribsml_uS5_D2-typ_fold_subgr"/>
</dbReference>
<comment type="similarity">
    <text evidence="1">Belongs to the GHMP kinase family. GalK subfamily.</text>
</comment>
<evidence type="ECO:0000256" key="4">
    <source>
        <dbReference type="ARBA" id="ARBA00022777"/>
    </source>
</evidence>
<dbReference type="InterPro" id="IPR019539">
    <property type="entry name" value="GalKase_N"/>
</dbReference>
<dbReference type="InterPro" id="IPR013750">
    <property type="entry name" value="GHMP_kinase_C_dom"/>
</dbReference>
<proteinExistence type="inferred from homology"/>
<evidence type="ECO:0000256" key="1">
    <source>
        <dbReference type="ARBA" id="ARBA00006566"/>
    </source>
</evidence>
<evidence type="ECO:0000313" key="11">
    <source>
        <dbReference type="EMBL" id="WPJ96996.1"/>
    </source>
</evidence>
<feature type="domain" description="Galactokinase N-terminal" evidence="10">
    <location>
        <begin position="11"/>
        <end position="58"/>
    </location>
</feature>
<dbReference type="EMBL" id="CP138858">
    <property type="protein sequence ID" value="WPJ96996.1"/>
    <property type="molecule type" value="Genomic_DNA"/>
</dbReference>